<name>A0A5S9M548_BACIA</name>
<dbReference type="GO" id="GO:0046872">
    <property type="term" value="F:metal ion binding"/>
    <property type="evidence" value="ECO:0007669"/>
    <property type="project" value="InterPro"/>
</dbReference>
<protein>
    <recommendedName>
        <fullName evidence="3">ATP-grasp domain-containing protein</fullName>
    </recommendedName>
</protein>
<evidence type="ECO:0000313" key="4">
    <source>
        <dbReference type="EMBL" id="BBP87284.1"/>
    </source>
</evidence>
<evidence type="ECO:0000259" key="3">
    <source>
        <dbReference type="PROSITE" id="PS50975"/>
    </source>
</evidence>
<gene>
    <name evidence="4" type="ORF">BsIDN1_09020</name>
</gene>
<accession>A0A5S9M548</accession>
<evidence type="ECO:0000256" key="1">
    <source>
        <dbReference type="ARBA" id="ARBA00022598"/>
    </source>
</evidence>
<dbReference type="Gene3D" id="3.30.470.20">
    <property type="entry name" value="ATP-grasp fold, B domain"/>
    <property type="match status" value="1"/>
</dbReference>
<keyword evidence="1" id="KW-0436">Ligase</keyword>
<evidence type="ECO:0000256" key="2">
    <source>
        <dbReference type="PROSITE-ProRule" id="PRU00409"/>
    </source>
</evidence>
<dbReference type="AlphaFoldDB" id="A0A5S9M548"/>
<dbReference type="Proteomes" id="UP000464658">
    <property type="component" value="Chromosome"/>
</dbReference>
<sequence>MINEVNTMPGFTPFSMFPLLWKHTGVEYPELIEKLVSLAIERHQEKKQTIKTTF</sequence>
<dbReference type="InterPro" id="IPR011761">
    <property type="entry name" value="ATP-grasp"/>
</dbReference>
<dbReference type="InterPro" id="IPR011095">
    <property type="entry name" value="Dala_Dala_lig_C"/>
</dbReference>
<dbReference type="PROSITE" id="PS50975">
    <property type="entry name" value="ATP_GRASP"/>
    <property type="match status" value="1"/>
</dbReference>
<dbReference type="SUPFAM" id="SSF56059">
    <property type="entry name" value="Glutathione synthetase ATP-binding domain-like"/>
    <property type="match status" value="1"/>
</dbReference>
<reference evidence="4 5" key="1">
    <citation type="submission" date="2019-12" db="EMBL/GenBank/DDBJ databases">
        <title>Full genome sequence of a Bacillus safensis strain isolated from commercially available natto in Indonesia.</title>
        <authorList>
            <person name="Yoshida M."/>
            <person name="Uomi M."/>
            <person name="Waturangi D."/>
            <person name="Ekaputri J.J."/>
            <person name="Setiamarga D.H.E."/>
        </authorList>
    </citation>
    <scope>NUCLEOTIDE SEQUENCE [LARGE SCALE GENOMIC DNA]</scope>
    <source>
        <strain evidence="4 5">IDN1</strain>
    </source>
</reference>
<dbReference type="GO" id="GO:0005524">
    <property type="term" value="F:ATP binding"/>
    <property type="evidence" value="ECO:0007669"/>
    <property type="project" value="UniProtKB-UniRule"/>
</dbReference>
<feature type="domain" description="ATP-grasp" evidence="3">
    <location>
        <begin position="1"/>
        <end position="37"/>
    </location>
</feature>
<dbReference type="Pfam" id="PF07478">
    <property type="entry name" value="Dala_Dala_lig_C"/>
    <property type="match status" value="1"/>
</dbReference>
<keyword evidence="2" id="KW-0547">Nucleotide-binding</keyword>
<organism evidence="4 5">
    <name type="scientific">Bacillus safensis</name>
    <dbReference type="NCBI Taxonomy" id="561879"/>
    <lineage>
        <taxon>Bacteria</taxon>
        <taxon>Bacillati</taxon>
        <taxon>Bacillota</taxon>
        <taxon>Bacilli</taxon>
        <taxon>Bacillales</taxon>
        <taxon>Bacillaceae</taxon>
        <taxon>Bacillus</taxon>
    </lineage>
</organism>
<dbReference type="GO" id="GO:0008716">
    <property type="term" value="F:D-alanine-D-alanine ligase activity"/>
    <property type="evidence" value="ECO:0007669"/>
    <property type="project" value="InterPro"/>
</dbReference>
<keyword evidence="2" id="KW-0067">ATP-binding</keyword>
<proteinExistence type="predicted"/>
<evidence type="ECO:0000313" key="5">
    <source>
        <dbReference type="Proteomes" id="UP000464658"/>
    </source>
</evidence>
<dbReference type="EMBL" id="AP021906">
    <property type="protein sequence ID" value="BBP87284.1"/>
    <property type="molecule type" value="Genomic_DNA"/>
</dbReference>